<dbReference type="Gene3D" id="3.40.470.10">
    <property type="entry name" value="Uracil-DNA glycosylase-like domain"/>
    <property type="match status" value="1"/>
</dbReference>
<name>A0A239L0M3_9BURK</name>
<evidence type="ECO:0000313" key="11">
    <source>
        <dbReference type="EMBL" id="SNT23403.1"/>
    </source>
</evidence>
<dbReference type="InterPro" id="IPR036895">
    <property type="entry name" value="Uracil-DNA_glycosylase-like_sf"/>
</dbReference>
<sequence>MSLSACAGNFNDWRQAARGLLRRGIPPHEVQWSDGPQANDLFAISSNPQAPEAQASMPAAQVPRKLLELLEEAACFRTPERWALLYRVLWRWTSGETEVLSAADEDGARLHAWAKAVHREAHKMEAFLRFRERAPELGAPRFVAWFEPEHDVLARVARHFAHRMGRSTWLIATPRGIACWDGERLEVDPEAAGTPPDGEDRAEALWLTYYRSTFNPARLNTSAMEMHMPVRYWKNLPESKLIPDLVSQAGSGARKVAQARGVGARQGATIDIQPEAAQPEREAPTSLDQCRRCELWRNATQGVPGEGPASARIMLVGEQPGDQEDLQGHPFVGPAGKLLDSAMSKAGLDRNTVYLTNAVKHFKWEPRGKRRLHKTPAQKEVDACSYWLEQEVAQVGPEVIVVLGSTALKSVLHTGKAGLTELIGKPFEHEGRWIVATYHPSYVLRVPDEEAKARAFEALVEAFQIAQEKARRH</sequence>
<evidence type="ECO:0000256" key="8">
    <source>
        <dbReference type="ARBA" id="ARBA00023014"/>
    </source>
</evidence>
<dbReference type="GO" id="GO:0046872">
    <property type="term" value="F:metal ion binding"/>
    <property type="evidence" value="ECO:0007669"/>
    <property type="project" value="UniProtKB-KW"/>
</dbReference>
<dbReference type="PANTHER" id="PTHR33693">
    <property type="entry name" value="TYPE-5 URACIL-DNA GLYCOSYLASE"/>
    <property type="match status" value="1"/>
</dbReference>
<protein>
    <recommendedName>
        <fullName evidence="2">Type-4 uracil-DNA glycosylase</fullName>
    </recommendedName>
</protein>
<keyword evidence="7" id="KW-0408">Iron</keyword>
<dbReference type="Proteomes" id="UP000198284">
    <property type="component" value="Unassembled WGS sequence"/>
</dbReference>
<dbReference type="InterPro" id="IPR005273">
    <property type="entry name" value="Ura-DNA_glyco_family4"/>
</dbReference>
<dbReference type="GO" id="GO:0097506">
    <property type="term" value="F:deaminated base DNA N-glycosylase activity"/>
    <property type="evidence" value="ECO:0007669"/>
    <property type="project" value="UniProtKB-ARBA"/>
</dbReference>
<accession>A0A239L0M3</accession>
<comment type="similarity">
    <text evidence="1">Belongs to the uracil-DNA glycosylase (UDG) superfamily. Type 4 (UDGa) family.</text>
</comment>
<keyword evidence="3" id="KW-0004">4Fe-4S</keyword>
<dbReference type="GO" id="GO:0006281">
    <property type="term" value="P:DNA repair"/>
    <property type="evidence" value="ECO:0007669"/>
    <property type="project" value="UniProtKB-KW"/>
</dbReference>
<dbReference type="OrthoDB" id="5290748at2"/>
<evidence type="ECO:0000256" key="7">
    <source>
        <dbReference type="ARBA" id="ARBA00023004"/>
    </source>
</evidence>
<keyword evidence="5" id="KW-0227">DNA damage</keyword>
<dbReference type="EMBL" id="FZOT01000018">
    <property type="protein sequence ID" value="SNT23403.1"/>
    <property type="molecule type" value="Genomic_DNA"/>
</dbReference>
<dbReference type="CDD" id="cd10030">
    <property type="entry name" value="UDG-F4_TTUDGA_SPO1dp_like"/>
    <property type="match status" value="1"/>
</dbReference>
<dbReference type="InterPro" id="IPR051536">
    <property type="entry name" value="UDG_Type-4/5"/>
</dbReference>
<dbReference type="RefSeq" id="WP_089401156.1">
    <property type="nucleotide sequence ID" value="NZ_FZOT01000018.1"/>
</dbReference>
<organism evidence="11 12">
    <name type="scientific">Noviherbaspirillum humi</name>
    <dbReference type="NCBI Taxonomy" id="1688639"/>
    <lineage>
        <taxon>Bacteria</taxon>
        <taxon>Pseudomonadati</taxon>
        <taxon>Pseudomonadota</taxon>
        <taxon>Betaproteobacteria</taxon>
        <taxon>Burkholderiales</taxon>
        <taxon>Oxalobacteraceae</taxon>
        <taxon>Noviherbaspirillum</taxon>
    </lineage>
</organism>
<gene>
    <name evidence="11" type="ORF">SAMN06265795_11840</name>
</gene>
<dbReference type="SMART" id="SM00986">
    <property type="entry name" value="UDG"/>
    <property type="match status" value="1"/>
</dbReference>
<dbReference type="NCBIfam" id="TIGR03914">
    <property type="entry name" value="UDG_fam_dom"/>
    <property type="match status" value="1"/>
</dbReference>
<dbReference type="InterPro" id="IPR005122">
    <property type="entry name" value="Uracil-DNA_glycosylase-like"/>
</dbReference>
<evidence type="ECO:0000313" key="12">
    <source>
        <dbReference type="Proteomes" id="UP000198284"/>
    </source>
</evidence>
<evidence type="ECO:0000256" key="4">
    <source>
        <dbReference type="ARBA" id="ARBA00022723"/>
    </source>
</evidence>
<keyword evidence="6" id="KW-0378">Hydrolase</keyword>
<dbReference type="InterPro" id="IPR023875">
    <property type="entry name" value="DNA_repair_put"/>
</dbReference>
<dbReference type="Pfam" id="PF03167">
    <property type="entry name" value="UDG"/>
    <property type="match status" value="1"/>
</dbReference>
<keyword evidence="4" id="KW-0479">Metal-binding</keyword>
<keyword evidence="12" id="KW-1185">Reference proteome</keyword>
<evidence type="ECO:0000256" key="3">
    <source>
        <dbReference type="ARBA" id="ARBA00022485"/>
    </source>
</evidence>
<dbReference type="NCBIfam" id="TIGR00758">
    <property type="entry name" value="UDG_fam4"/>
    <property type="match status" value="1"/>
</dbReference>
<evidence type="ECO:0000256" key="5">
    <source>
        <dbReference type="ARBA" id="ARBA00022763"/>
    </source>
</evidence>
<evidence type="ECO:0000259" key="10">
    <source>
        <dbReference type="SMART" id="SM00986"/>
    </source>
</evidence>
<dbReference type="Pfam" id="PF13566">
    <property type="entry name" value="DUF4130"/>
    <property type="match status" value="1"/>
</dbReference>
<feature type="domain" description="Uracil-DNA glycosylase-like" evidence="10">
    <location>
        <begin position="304"/>
        <end position="460"/>
    </location>
</feature>
<reference evidence="11 12" key="1">
    <citation type="submission" date="2017-06" db="EMBL/GenBank/DDBJ databases">
        <authorList>
            <person name="Kim H.J."/>
            <person name="Triplett B.A."/>
        </authorList>
    </citation>
    <scope>NUCLEOTIDE SEQUENCE [LARGE SCALE GENOMIC DNA]</scope>
    <source>
        <strain evidence="11 12">U15</strain>
    </source>
</reference>
<dbReference type="NCBIfam" id="TIGR03915">
    <property type="entry name" value="SAM_7_link_chp"/>
    <property type="match status" value="1"/>
</dbReference>
<dbReference type="AlphaFoldDB" id="A0A239L0M3"/>
<dbReference type="GO" id="GO:0051539">
    <property type="term" value="F:4 iron, 4 sulfur cluster binding"/>
    <property type="evidence" value="ECO:0007669"/>
    <property type="project" value="UniProtKB-KW"/>
</dbReference>
<proteinExistence type="inferred from homology"/>
<dbReference type="PANTHER" id="PTHR33693:SF9">
    <property type="entry name" value="TYPE-4 URACIL-DNA GLYCOSYLASE"/>
    <property type="match status" value="1"/>
</dbReference>
<evidence type="ECO:0000256" key="2">
    <source>
        <dbReference type="ARBA" id="ARBA00019403"/>
    </source>
</evidence>
<evidence type="ECO:0000256" key="9">
    <source>
        <dbReference type="ARBA" id="ARBA00023204"/>
    </source>
</evidence>
<dbReference type="InterPro" id="IPR025404">
    <property type="entry name" value="DUF4130"/>
</dbReference>
<keyword evidence="8" id="KW-0411">Iron-sulfur</keyword>
<evidence type="ECO:0000256" key="1">
    <source>
        <dbReference type="ARBA" id="ARBA00006521"/>
    </source>
</evidence>
<evidence type="ECO:0000256" key="6">
    <source>
        <dbReference type="ARBA" id="ARBA00022801"/>
    </source>
</evidence>
<keyword evidence="9" id="KW-0234">DNA repair</keyword>
<dbReference type="SUPFAM" id="SSF52141">
    <property type="entry name" value="Uracil-DNA glycosylase-like"/>
    <property type="match status" value="1"/>
</dbReference>
<dbReference type="SMART" id="SM00987">
    <property type="entry name" value="UreE_C"/>
    <property type="match status" value="1"/>
</dbReference>